<dbReference type="Proteomes" id="UP001523219">
    <property type="component" value="Unassembled WGS sequence"/>
</dbReference>
<keyword evidence="1" id="KW-0812">Transmembrane</keyword>
<proteinExistence type="predicted"/>
<feature type="transmembrane region" description="Helical" evidence="1">
    <location>
        <begin position="67"/>
        <end position="85"/>
    </location>
</feature>
<name>A0ABT0Z9P6_9ACTN</name>
<keyword evidence="3" id="KW-1185">Reference proteome</keyword>
<evidence type="ECO:0000256" key="1">
    <source>
        <dbReference type="SAM" id="Phobius"/>
    </source>
</evidence>
<protein>
    <recommendedName>
        <fullName evidence="4">YcxB-like protein domain-containing protein</fullName>
    </recommendedName>
</protein>
<dbReference type="EMBL" id="JAMWMR010000001">
    <property type="protein sequence ID" value="MCN9239551.1"/>
    <property type="molecule type" value="Genomic_DNA"/>
</dbReference>
<keyword evidence="1" id="KW-1133">Transmembrane helix</keyword>
<accession>A0ABT0Z9P6</accession>
<reference evidence="2 3" key="1">
    <citation type="submission" date="2022-05" db="EMBL/GenBank/DDBJ databases">
        <title>Streptomyces sp. nov. RY43-2 isolated from soil of a peat swamp forest.</title>
        <authorList>
            <person name="Kanchanasin P."/>
            <person name="Tanasupawat S."/>
            <person name="Phongsopitanun W."/>
        </authorList>
    </citation>
    <scope>NUCLEOTIDE SEQUENCE [LARGE SCALE GENOMIC DNA]</scope>
    <source>
        <strain evidence="2 3">RY43-2</strain>
    </source>
</reference>
<comment type="caution">
    <text evidence="2">The sequence shown here is derived from an EMBL/GenBank/DDBJ whole genome shotgun (WGS) entry which is preliminary data.</text>
</comment>
<keyword evidence="1" id="KW-0472">Membrane</keyword>
<evidence type="ECO:0008006" key="4">
    <source>
        <dbReference type="Google" id="ProtNLM"/>
    </source>
</evidence>
<organism evidence="2 3">
    <name type="scientific">Streptomyces macrolidinus</name>
    <dbReference type="NCBI Taxonomy" id="2952607"/>
    <lineage>
        <taxon>Bacteria</taxon>
        <taxon>Bacillati</taxon>
        <taxon>Actinomycetota</taxon>
        <taxon>Actinomycetes</taxon>
        <taxon>Kitasatosporales</taxon>
        <taxon>Streptomycetaceae</taxon>
        <taxon>Streptomyces</taxon>
    </lineage>
</organism>
<gene>
    <name evidence="2" type="ORF">NGF19_01925</name>
</gene>
<dbReference type="RefSeq" id="WP_252421654.1">
    <property type="nucleotide sequence ID" value="NZ_JAMWMR010000001.1"/>
</dbReference>
<feature type="transmembrane region" description="Helical" evidence="1">
    <location>
        <begin position="39"/>
        <end position="61"/>
    </location>
</feature>
<evidence type="ECO:0000313" key="3">
    <source>
        <dbReference type="Proteomes" id="UP001523219"/>
    </source>
</evidence>
<evidence type="ECO:0000313" key="2">
    <source>
        <dbReference type="EMBL" id="MCN9239551.1"/>
    </source>
</evidence>
<sequence length="178" mass="20022">MIEQPVGQREEVVLEYEYQQQEMTDALRAVLRKRGGSGFLYHPVFLVCAGLFGAALLVLGICVDDGAWFAFGVMFLVWPVLMSRVPHMSGRQTLRANQHHGPMRVTIANEGVRVVSAHIDTRMGWANYGSYAETEHCFLLRSPDRAGVCALVLVKRGARSQEDVDRLRALLDRRLPRV</sequence>